<dbReference type="Gene3D" id="3.60.20.10">
    <property type="entry name" value="Glutamine Phosphoribosylpyrophosphate, subunit 1, domain 1"/>
    <property type="match status" value="1"/>
</dbReference>
<dbReference type="AlphaFoldDB" id="A0A1M4WH86"/>
<evidence type="ECO:0000259" key="2">
    <source>
        <dbReference type="PROSITE" id="PS51278"/>
    </source>
</evidence>
<dbReference type="PANTHER" id="PTHR42824:SF1">
    <property type="entry name" value="GLUTAMINE AMIDOTRANSFERASE YAFJ-RELATED"/>
    <property type="match status" value="1"/>
</dbReference>
<sequence>MCRMVGFSFNEIRESSFLFEHLKQMSKSGIESPHSHGWGMAIKYNDKEIIFHKSINPIYNEKRINIEGYIGIMHSRKASPKLEKTFLQLHPYFIKDTFFCHNGTIYMDQINNVFGTDSFEYFKYINDFSNEDELKRKIKLFSEKNKYTGINFLMIKNDKLYAFCKYKKEKEYYTMWYSEKNGVIISSEKLDDSFQPFENGMFLIAFNGEIIKKCN</sequence>
<dbReference type="Pfam" id="PF13230">
    <property type="entry name" value="GATase_4"/>
    <property type="match status" value="1"/>
</dbReference>
<dbReference type="InterPro" id="IPR029055">
    <property type="entry name" value="Ntn_hydrolases_N"/>
</dbReference>
<dbReference type="OrthoDB" id="43592at2"/>
<gene>
    <name evidence="3" type="ORF">SAMN02745164_01174</name>
</gene>
<dbReference type="PANTHER" id="PTHR42824">
    <property type="entry name" value="GLUTAMINE AMIDOTRANSFERASE"/>
    <property type="match status" value="1"/>
</dbReference>
<keyword evidence="4" id="KW-1185">Reference proteome</keyword>
<proteinExistence type="predicted"/>
<dbReference type="SUPFAM" id="SSF56235">
    <property type="entry name" value="N-terminal nucleophile aminohydrolases (Ntn hydrolases)"/>
    <property type="match status" value="1"/>
</dbReference>
<dbReference type="PROSITE" id="PS51278">
    <property type="entry name" value="GATASE_TYPE_2"/>
    <property type="match status" value="1"/>
</dbReference>
<dbReference type="InterPro" id="IPR017932">
    <property type="entry name" value="GATase_2_dom"/>
</dbReference>
<evidence type="ECO:0000256" key="1">
    <source>
        <dbReference type="ARBA" id="ARBA00022962"/>
    </source>
</evidence>
<feature type="domain" description="Glutamine amidotransferase type-2" evidence="2">
    <location>
        <begin position="2"/>
        <end position="215"/>
    </location>
</feature>
<reference evidence="3" key="1">
    <citation type="submission" date="2016-11" db="EMBL/GenBank/DDBJ databases">
        <authorList>
            <person name="Varghese N."/>
            <person name="Submissions S."/>
        </authorList>
    </citation>
    <scope>NUCLEOTIDE SEQUENCE [LARGE SCALE GENOMIC DNA]</scope>
    <source>
        <strain evidence="3">DSM 16785</strain>
    </source>
</reference>
<evidence type="ECO:0000313" key="4">
    <source>
        <dbReference type="Proteomes" id="UP000184334"/>
    </source>
</evidence>
<evidence type="ECO:0000313" key="3">
    <source>
        <dbReference type="EMBL" id="SHE80574.1"/>
    </source>
</evidence>
<dbReference type="InterPro" id="IPR026869">
    <property type="entry name" value="EgtC-like"/>
</dbReference>
<name>A0A1M4WH86_MARH1</name>
<protein>
    <submittedName>
        <fullName evidence="3">Glutamine amidotransferase</fullName>
    </submittedName>
</protein>
<dbReference type="GO" id="GO:0016740">
    <property type="term" value="F:transferase activity"/>
    <property type="evidence" value="ECO:0007669"/>
    <property type="project" value="UniProtKB-KW"/>
</dbReference>
<dbReference type="Proteomes" id="UP000184334">
    <property type="component" value="Unassembled WGS sequence"/>
</dbReference>
<accession>A0A1M4WH86</accession>
<dbReference type="EMBL" id="FQUI01000016">
    <property type="protein sequence ID" value="SHE80574.1"/>
    <property type="molecule type" value="Genomic_DNA"/>
</dbReference>
<dbReference type="STRING" id="1122195.SAMN02745164_01174"/>
<organism evidence="3 4">
    <name type="scientific">Marinitoga hydrogenitolerans (strain DSM 16785 / JCM 12826 / AT1271)</name>
    <dbReference type="NCBI Taxonomy" id="1122195"/>
    <lineage>
        <taxon>Bacteria</taxon>
        <taxon>Thermotogati</taxon>
        <taxon>Thermotogota</taxon>
        <taxon>Thermotogae</taxon>
        <taxon>Petrotogales</taxon>
        <taxon>Petrotogaceae</taxon>
        <taxon>Marinitoga</taxon>
    </lineage>
</organism>
<comment type="caution">
    <text evidence="3">The sequence shown here is derived from an EMBL/GenBank/DDBJ whole genome shotgun (WGS) entry which is preliminary data.</text>
</comment>
<keyword evidence="1 3" id="KW-0315">Glutamine amidotransferase</keyword>